<reference evidence="7 8" key="1">
    <citation type="submission" date="2018-08" db="EMBL/GenBank/DDBJ databases">
        <title>Meiothermus luteus KCTC 52599 genome sequencing project.</title>
        <authorList>
            <person name="Da Costa M.S."/>
            <person name="Albuquerque L."/>
            <person name="Raposo P."/>
            <person name="Froufe H.J.C."/>
            <person name="Barroso C.S."/>
            <person name="Egas C."/>
        </authorList>
    </citation>
    <scope>NUCLEOTIDE SEQUENCE [LARGE SCALE GENOMIC DNA]</scope>
    <source>
        <strain evidence="7 8">KCTC 52599</strain>
    </source>
</reference>
<dbReference type="RefSeq" id="WP_119359685.1">
    <property type="nucleotide sequence ID" value="NZ_QWKZ01000024.1"/>
</dbReference>
<proteinExistence type="inferred from homology"/>
<sequence>MKRWVGLLLGLGLALAQPTPAERAEGLRARLVEAQLELAFDPQAAAGLLQAAHAEAAALAKAGLTVDLKPLEEALRARDEAAFARARARLWTDVLRQGYLRLEEAVRSGDLAAAQRWALLREYRPATRYAAPEAEATLALEELGQGRLKAEEALLALRADLLGAYQARLEAALRDLEEAQSQGQPVRAAEQRALAQGYFEILAPAYQEARGGAKLAEARQALTSGSLAAIREALSGFQAAPLSPHERARRAGQTLRFLDLVAVEYGRGVAGPAGAVRVTKALEIEEATAFLESARAAWSDLEPMFPAAKVEGVRQGFRELERGLQAAHRGENPPSAQALEEGVRALRQRLEALLPAEWRRADPAGDLEVIRQQLKALENAVAQGRYDLAETARMDAYALLESGPEARLRVFAPALALEIEDLFWNGHNPDGLARLIRQKAPPGEVRETRRRLEAKLREASGFLSTQSAPAATLANAAVIVFREGLEAVLILAALLGSLKRPEVRRFRRPLWQGALLAFGVTVLTWFAMRGLLTQFARYGERLEAVVSLLAIAVLLLIMNWFFHQVYWTDHLAGFHQQKQRLLRAEAGQYLGLLSLGFVSVYREGFETVLFLQSLVLQSSLVPVLLGIGLGLLATLGVGLVVFALQAKLPYKRMLIATGVLLLLVLFTMVGTTVHVWQVVGWLPAHPIGGLALPYWAGMWLGLYPTWEGLLAQVLAVGAVLGSYFLAEGLKRRAVRAAYLR</sequence>
<evidence type="ECO:0000256" key="1">
    <source>
        <dbReference type="ARBA" id="ARBA00004141"/>
    </source>
</evidence>
<dbReference type="OrthoDB" id="8215804at2"/>
<evidence type="ECO:0000256" key="2">
    <source>
        <dbReference type="ARBA" id="ARBA00008333"/>
    </source>
</evidence>
<feature type="transmembrane region" description="Helical" evidence="6">
    <location>
        <begin position="510"/>
        <end position="532"/>
    </location>
</feature>
<accession>A0A399ETA9</accession>
<dbReference type="Pfam" id="PF03239">
    <property type="entry name" value="FTR1"/>
    <property type="match status" value="1"/>
</dbReference>
<comment type="caution">
    <text evidence="7">The sequence shown here is derived from an EMBL/GenBank/DDBJ whole genome shotgun (WGS) entry which is preliminary data.</text>
</comment>
<dbReference type="Proteomes" id="UP000265800">
    <property type="component" value="Unassembled WGS sequence"/>
</dbReference>
<feature type="transmembrane region" description="Helical" evidence="6">
    <location>
        <begin position="621"/>
        <end position="642"/>
    </location>
</feature>
<dbReference type="PANTHER" id="PTHR31632">
    <property type="entry name" value="IRON TRANSPORTER FTH1"/>
    <property type="match status" value="1"/>
</dbReference>
<keyword evidence="5 6" id="KW-0472">Membrane</keyword>
<name>A0A399ETA9_9DEIN</name>
<evidence type="ECO:0000313" key="8">
    <source>
        <dbReference type="Proteomes" id="UP000265800"/>
    </source>
</evidence>
<dbReference type="InterPro" id="IPR004923">
    <property type="entry name" value="FTR1/Fip1/EfeU"/>
</dbReference>
<evidence type="ECO:0000256" key="4">
    <source>
        <dbReference type="ARBA" id="ARBA00022989"/>
    </source>
</evidence>
<evidence type="ECO:0000313" key="7">
    <source>
        <dbReference type="EMBL" id="RIH87208.1"/>
    </source>
</evidence>
<keyword evidence="4 6" id="KW-1133">Transmembrane helix</keyword>
<protein>
    <submittedName>
        <fullName evidence="7">Ferrous iron permease EfeU</fullName>
    </submittedName>
</protein>
<organism evidence="7 8">
    <name type="scientific">Meiothermus luteus</name>
    <dbReference type="NCBI Taxonomy" id="2026184"/>
    <lineage>
        <taxon>Bacteria</taxon>
        <taxon>Thermotogati</taxon>
        <taxon>Deinococcota</taxon>
        <taxon>Deinococci</taxon>
        <taxon>Thermales</taxon>
        <taxon>Thermaceae</taxon>
        <taxon>Meiothermus</taxon>
    </lineage>
</organism>
<gene>
    <name evidence="7" type="primary">efeU</name>
    <name evidence="7" type="ORF">Mlute_01023</name>
</gene>
<comment type="similarity">
    <text evidence="2">Belongs to the oxidase-dependent Fe transporter (OFeT) (TC 9.A.10.1) family.</text>
</comment>
<comment type="subcellular location">
    <subcellularLocation>
        <location evidence="1">Membrane</location>
        <topology evidence="1">Multi-pass membrane protein</topology>
    </subcellularLocation>
</comment>
<dbReference type="EMBL" id="QWKZ01000024">
    <property type="protein sequence ID" value="RIH87208.1"/>
    <property type="molecule type" value="Genomic_DNA"/>
</dbReference>
<dbReference type="PANTHER" id="PTHR31632:SF2">
    <property type="entry name" value="PLASMA MEMBRANE IRON PERMEASE"/>
    <property type="match status" value="1"/>
</dbReference>
<keyword evidence="3 6" id="KW-0812">Transmembrane</keyword>
<feature type="transmembrane region" description="Helical" evidence="6">
    <location>
        <begin position="709"/>
        <end position="726"/>
    </location>
</feature>
<keyword evidence="8" id="KW-1185">Reference proteome</keyword>
<evidence type="ECO:0000256" key="3">
    <source>
        <dbReference type="ARBA" id="ARBA00022692"/>
    </source>
</evidence>
<evidence type="ECO:0000256" key="5">
    <source>
        <dbReference type="ARBA" id="ARBA00023136"/>
    </source>
</evidence>
<feature type="transmembrane region" description="Helical" evidence="6">
    <location>
        <begin position="654"/>
        <end position="676"/>
    </location>
</feature>
<dbReference type="GO" id="GO:0033573">
    <property type="term" value="C:high-affinity iron permease complex"/>
    <property type="evidence" value="ECO:0007669"/>
    <property type="project" value="InterPro"/>
</dbReference>
<feature type="transmembrane region" description="Helical" evidence="6">
    <location>
        <begin position="544"/>
        <end position="562"/>
    </location>
</feature>
<dbReference type="GO" id="GO:0015093">
    <property type="term" value="F:ferrous iron transmembrane transporter activity"/>
    <property type="evidence" value="ECO:0007669"/>
    <property type="project" value="TreeGrafter"/>
</dbReference>
<evidence type="ECO:0000256" key="6">
    <source>
        <dbReference type="SAM" id="Phobius"/>
    </source>
</evidence>
<dbReference type="AlphaFoldDB" id="A0A399ETA9"/>